<name>A0A8J6U1A5_9FIRM</name>
<organism evidence="3 4">
    <name type="scientific">Massiliimalia timonensis</name>
    <dbReference type="NCBI Taxonomy" id="1987501"/>
    <lineage>
        <taxon>Bacteria</taxon>
        <taxon>Bacillati</taxon>
        <taxon>Bacillota</taxon>
        <taxon>Clostridia</taxon>
        <taxon>Eubacteriales</taxon>
        <taxon>Oscillospiraceae</taxon>
        <taxon>Massiliimalia</taxon>
    </lineage>
</organism>
<sequence>MADRIKGITVEIGGDTKGLSKALSNVNKEISTTQKDLKDVERLLKLDPGNTELLRQKYDLLNKSIESTETKLDSLKDAEKQVQAQFQRGDIGEDQYNALKREVIETEAKLGKLRSEAQNADNAIRGIDEKPIKEVTKAADDAGDSLQEAGKEASNFGDFLKADAIVEGSKAIISGLKDIAEESKEYMKIMGSLEISSQNAGYTADQTAQSYKALYGVLADEQTAATTTANLQAIGLSQQQLGQIINGTIGAWATYGDSIPIDGLAEAINETVKTGNVTGTFADVLNWAGTSEDAFNKKLQSTNSESKRANLILQELANQGLIQAGEAWQENNEALVENNQANADLKEQLAKLGETVMPVITAITQGIADLLGWFNGLSPEVQGFIGIVLGLVAAIGPISGIIKGISVAQAALNAVMNANPIFLIISAIAGLVAAFIYLWNNCEEFREFWINLWNGIKDFFISAWEGIKAFFTETIPNMFNDLVNWFKELPGRIWEWLVSVVQSIIQWIVDLNTTVNEGISNFISGIVDWFAQLPGRIWEWLVNVVQSVLQWIVDMNKKVNDGIKNVIDGIINWFKELPGRIWDWLVNVVKNIAKWVIDMNKKASDGIREFVDTIINKVKELPGKFLEWGKDMIQNFINGIKSMIGKLGDAVGNIAGTIASFLHFSVPDEGPLVDQPKWMPDMIDNMIQGINQNKHKLVEAMDNMAFDMSGSMMVSPAGNGYGTNSTTTNTTNNSFGGMTVNVYSNGDMAQTAEQIAAEIQQAAMRKGMVFA</sequence>
<keyword evidence="2" id="KW-1133">Transmembrane helix</keyword>
<reference evidence="3" key="1">
    <citation type="submission" date="2020-08" db="EMBL/GenBank/DDBJ databases">
        <title>Genome public.</title>
        <authorList>
            <person name="Liu C."/>
            <person name="Sun Q."/>
        </authorList>
    </citation>
    <scope>NUCLEOTIDE SEQUENCE</scope>
    <source>
        <strain evidence="3">NSJ-15</strain>
    </source>
</reference>
<dbReference type="SUPFAM" id="SSF48371">
    <property type="entry name" value="ARM repeat"/>
    <property type="match status" value="1"/>
</dbReference>
<evidence type="ECO:0000313" key="4">
    <source>
        <dbReference type="Proteomes" id="UP000632659"/>
    </source>
</evidence>
<evidence type="ECO:0000256" key="1">
    <source>
        <dbReference type="SAM" id="Coils"/>
    </source>
</evidence>
<feature type="coiled-coil region" evidence="1">
    <location>
        <begin position="23"/>
        <end position="123"/>
    </location>
</feature>
<keyword evidence="1" id="KW-0175">Coiled coil</keyword>
<dbReference type="EMBL" id="JACRTL010000012">
    <property type="protein sequence ID" value="MBC8612072.1"/>
    <property type="molecule type" value="Genomic_DNA"/>
</dbReference>
<evidence type="ECO:0000313" key="3">
    <source>
        <dbReference type="EMBL" id="MBC8612072.1"/>
    </source>
</evidence>
<accession>A0A8J6U1A5</accession>
<dbReference type="RefSeq" id="WP_187536894.1">
    <property type="nucleotide sequence ID" value="NZ_JACRTL010000012.1"/>
</dbReference>
<dbReference type="InterPro" id="IPR016024">
    <property type="entry name" value="ARM-type_fold"/>
</dbReference>
<protein>
    <submittedName>
        <fullName evidence="3">Uncharacterized protein</fullName>
    </submittedName>
</protein>
<feature type="transmembrane region" description="Helical" evidence="2">
    <location>
        <begin position="420"/>
        <end position="439"/>
    </location>
</feature>
<keyword evidence="4" id="KW-1185">Reference proteome</keyword>
<dbReference type="AlphaFoldDB" id="A0A8J6U1A5"/>
<feature type="coiled-coil region" evidence="1">
    <location>
        <begin position="299"/>
        <end position="355"/>
    </location>
</feature>
<comment type="caution">
    <text evidence="3">The sequence shown here is derived from an EMBL/GenBank/DDBJ whole genome shotgun (WGS) entry which is preliminary data.</text>
</comment>
<keyword evidence="2" id="KW-0812">Transmembrane</keyword>
<gene>
    <name evidence="3" type="ORF">H8702_13320</name>
</gene>
<evidence type="ECO:0000256" key="2">
    <source>
        <dbReference type="SAM" id="Phobius"/>
    </source>
</evidence>
<dbReference type="Proteomes" id="UP000632659">
    <property type="component" value="Unassembled WGS sequence"/>
</dbReference>
<proteinExistence type="predicted"/>
<keyword evidence="2" id="KW-0472">Membrane</keyword>
<dbReference type="GO" id="GO:0015562">
    <property type="term" value="F:efflux transmembrane transporter activity"/>
    <property type="evidence" value="ECO:0007669"/>
    <property type="project" value="InterPro"/>
</dbReference>
<feature type="transmembrane region" description="Helical" evidence="2">
    <location>
        <begin position="384"/>
        <end position="408"/>
    </location>
</feature>